<evidence type="ECO:0000256" key="11">
    <source>
        <dbReference type="RuleBase" id="RU000688"/>
    </source>
</evidence>
<dbReference type="GO" id="GO:0043410">
    <property type="term" value="P:positive regulation of MAPK cascade"/>
    <property type="evidence" value="ECO:0007669"/>
    <property type="project" value="TreeGrafter"/>
</dbReference>
<evidence type="ECO:0000256" key="7">
    <source>
        <dbReference type="ARBA" id="ARBA00023136"/>
    </source>
</evidence>
<dbReference type="PRINTS" id="PR00237">
    <property type="entry name" value="GPCRRHODOPSN"/>
</dbReference>
<evidence type="ECO:0000256" key="2">
    <source>
        <dbReference type="ARBA" id="ARBA00010663"/>
    </source>
</evidence>
<keyword evidence="10 11" id="KW-0807">Transducer</keyword>
<comment type="subcellular location">
    <subcellularLocation>
        <location evidence="1">Cell membrane</location>
        <topology evidence="1">Multi-pass membrane protein</topology>
    </subcellularLocation>
</comment>
<gene>
    <name evidence="15" type="ORF">Anas_04932</name>
    <name evidence="16" type="ORF">Anas_13378</name>
</gene>
<dbReference type="EMBL" id="SEYY01019181">
    <property type="protein sequence ID" value="KAB7498538.1"/>
    <property type="molecule type" value="Genomic_DNA"/>
</dbReference>
<dbReference type="SUPFAM" id="SSF81321">
    <property type="entry name" value="Family A G protein-coupled receptor-like"/>
    <property type="match status" value="1"/>
</dbReference>
<keyword evidence="9 11" id="KW-0675">Receptor</keyword>
<evidence type="ECO:0000256" key="10">
    <source>
        <dbReference type="ARBA" id="ARBA00023224"/>
    </source>
</evidence>
<evidence type="ECO:0000256" key="13">
    <source>
        <dbReference type="SAM" id="Phobius"/>
    </source>
</evidence>
<evidence type="ECO:0000256" key="3">
    <source>
        <dbReference type="ARBA" id="ARBA00022475"/>
    </source>
</evidence>
<keyword evidence="7 13" id="KW-0472">Membrane</keyword>
<name>A0A5N5SXA8_9CRUS</name>
<dbReference type="PROSITE" id="PS00237">
    <property type="entry name" value="G_PROTEIN_RECEP_F1_1"/>
    <property type="match status" value="1"/>
</dbReference>
<evidence type="ECO:0000256" key="6">
    <source>
        <dbReference type="ARBA" id="ARBA00023040"/>
    </source>
</evidence>
<evidence type="ECO:0000313" key="15">
    <source>
        <dbReference type="EMBL" id="KAB7498538.1"/>
    </source>
</evidence>
<evidence type="ECO:0000256" key="12">
    <source>
        <dbReference type="SAM" id="MobiDB-lite"/>
    </source>
</evidence>
<dbReference type="EMBL" id="SEYY01015191">
    <property type="protein sequence ID" value="KAB7500105.1"/>
    <property type="molecule type" value="Genomic_DNA"/>
</dbReference>
<dbReference type="InterPro" id="IPR017452">
    <property type="entry name" value="GPCR_Rhodpsn_7TM"/>
</dbReference>
<organism evidence="15 17">
    <name type="scientific">Armadillidium nasatum</name>
    <dbReference type="NCBI Taxonomy" id="96803"/>
    <lineage>
        <taxon>Eukaryota</taxon>
        <taxon>Metazoa</taxon>
        <taxon>Ecdysozoa</taxon>
        <taxon>Arthropoda</taxon>
        <taxon>Crustacea</taxon>
        <taxon>Multicrustacea</taxon>
        <taxon>Malacostraca</taxon>
        <taxon>Eumalacostraca</taxon>
        <taxon>Peracarida</taxon>
        <taxon>Isopoda</taxon>
        <taxon>Oniscidea</taxon>
        <taxon>Crinocheta</taxon>
        <taxon>Armadillidiidae</taxon>
        <taxon>Armadillidium</taxon>
    </lineage>
</organism>
<evidence type="ECO:0000313" key="17">
    <source>
        <dbReference type="Proteomes" id="UP000326759"/>
    </source>
</evidence>
<dbReference type="Gene3D" id="1.20.1070.10">
    <property type="entry name" value="Rhodopsin 7-helix transmembrane proteins"/>
    <property type="match status" value="1"/>
</dbReference>
<comment type="caution">
    <text evidence="15">The sequence shown here is derived from an EMBL/GenBank/DDBJ whole genome shotgun (WGS) entry which is preliminary data.</text>
</comment>
<sequence>MTVEDVVISLLNESYPLSPSRLRLMSITTLPSVYGFSSSSSSLSYFATSSTAATVSSTELNFEEYDSSVNGHNVVGTVLIVLILMVIIIGTVIGNILVCVAVCLVRKLRRPYNYLLVSLAVSDLCVAILVMPMALLYELLGEWQFGRMACDLWVSFDVLSCTASILNLCMISVDRYLAITKPLEYGVKRTPKRMFAYILFVWIGAACISVPPVLILGNEHGDGSICQVCQNFWYQICATFGSFYIPLTVMVTVYYKIFQAAKRIVNEERKAQVHLKLVEEQGKKSSVLTKSSFISSPSDKKGSPPPSGKQTSPR</sequence>
<dbReference type="OrthoDB" id="5951059at2759"/>
<reference evidence="15 17" key="1">
    <citation type="journal article" date="2019" name="PLoS Biol.">
        <title>Sex chromosomes control vertical transmission of feminizing Wolbachia symbionts in an isopod.</title>
        <authorList>
            <person name="Becking T."/>
            <person name="Chebbi M.A."/>
            <person name="Giraud I."/>
            <person name="Moumen B."/>
            <person name="Laverre T."/>
            <person name="Caubet Y."/>
            <person name="Peccoud J."/>
            <person name="Gilbert C."/>
            <person name="Cordaux R."/>
        </authorList>
    </citation>
    <scope>NUCLEOTIDE SEQUENCE [LARGE SCALE GENOMIC DNA]</scope>
    <source>
        <strain evidence="15">ANa2</strain>
        <tissue evidence="15">Whole body excluding digestive tract and cuticle</tissue>
    </source>
</reference>
<dbReference type="PANTHER" id="PTHR24248">
    <property type="entry name" value="ADRENERGIC RECEPTOR-RELATED G-PROTEIN COUPLED RECEPTOR"/>
    <property type="match status" value="1"/>
</dbReference>
<accession>A0A5N5SXA8</accession>
<feature type="domain" description="G-protein coupled receptors family 1 profile" evidence="14">
    <location>
        <begin position="94"/>
        <end position="314"/>
    </location>
</feature>
<dbReference type="PROSITE" id="PS50262">
    <property type="entry name" value="G_PROTEIN_RECEP_F1_2"/>
    <property type="match status" value="1"/>
</dbReference>
<dbReference type="InterPro" id="IPR000276">
    <property type="entry name" value="GPCR_Rhodpsn"/>
</dbReference>
<keyword evidence="3" id="KW-1003">Cell membrane</keyword>
<dbReference type="GO" id="GO:0004993">
    <property type="term" value="F:G protein-coupled serotonin receptor activity"/>
    <property type="evidence" value="ECO:0007669"/>
    <property type="project" value="UniProtKB-ARBA"/>
</dbReference>
<dbReference type="GO" id="GO:0071880">
    <property type="term" value="P:adenylate cyclase-activating adrenergic receptor signaling pathway"/>
    <property type="evidence" value="ECO:0007669"/>
    <property type="project" value="TreeGrafter"/>
</dbReference>
<evidence type="ECO:0000256" key="5">
    <source>
        <dbReference type="ARBA" id="ARBA00022989"/>
    </source>
</evidence>
<keyword evidence="5 13" id="KW-1133">Transmembrane helix</keyword>
<feature type="compositionally biased region" description="Polar residues" evidence="12">
    <location>
        <begin position="284"/>
        <end position="294"/>
    </location>
</feature>
<feature type="transmembrane region" description="Helical" evidence="13">
    <location>
        <begin position="78"/>
        <end position="105"/>
    </location>
</feature>
<dbReference type="Proteomes" id="UP000326759">
    <property type="component" value="Unassembled WGS sequence"/>
</dbReference>
<dbReference type="GO" id="GO:0005886">
    <property type="term" value="C:plasma membrane"/>
    <property type="evidence" value="ECO:0007669"/>
    <property type="project" value="UniProtKB-SubCell"/>
</dbReference>
<protein>
    <submittedName>
        <fullName evidence="15">5-hydroxytryptamine receptor 1</fullName>
    </submittedName>
</protein>
<keyword evidence="6 11" id="KW-0297">G-protein coupled receptor</keyword>
<evidence type="ECO:0000256" key="9">
    <source>
        <dbReference type="ARBA" id="ARBA00023170"/>
    </source>
</evidence>
<dbReference type="PANTHER" id="PTHR24248:SF199">
    <property type="entry name" value="IP13425P-RELATED"/>
    <property type="match status" value="1"/>
</dbReference>
<evidence type="ECO:0000256" key="4">
    <source>
        <dbReference type="ARBA" id="ARBA00022692"/>
    </source>
</evidence>
<evidence type="ECO:0000256" key="1">
    <source>
        <dbReference type="ARBA" id="ARBA00004651"/>
    </source>
</evidence>
<feature type="transmembrane region" description="Helical" evidence="13">
    <location>
        <begin position="112"/>
        <end position="137"/>
    </location>
</feature>
<proteinExistence type="inferred from homology"/>
<keyword evidence="4 11" id="KW-0812">Transmembrane</keyword>
<evidence type="ECO:0000313" key="16">
    <source>
        <dbReference type="EMBL" id="KAB7500105.1"/>
    </source>
</evidence>
<dbReference type="Pfam" id="PF00001">
    <property type="entry name" value="7tm_1"/>
    <property type="match status" value="1"/>
</dbReference>
<keyword evidence="8" id="KW-1015">Disulfide bond</keyword>
<evidence type="ECO:0000259" key="14">
    <source>
        <dbReference type="PROSITE" id="PS50262"/>
    </source>
</evidence>
<keyword evidence="17" id="KW-1185">Reference proteome</keyword>
<dbReference type="CDD" id="cd15329">
    <property type="entry name" value="7tmA_5-HT7"/>
    <property type="match status" value="1"/>
</dbReference>
<comment type="similarity">
    <text evidence="2 11">Belongs to the G-protein coupled receptor 1 family.</text>
</comment>
<evidence type="ECO:0000256" key="8">
    <source>
        <dbReference type="ARBA" id="ARBA00023157"/>
    </source>
</evidence>
<dbReference type="AlphaFoldDB" id="A0A5N5SXA8"/>
<feature type="region of interest" description="Disordered" evidence="12">
    <location>
        <begin position="282"/>
        <end position="314"/>
    </location>
</feature>
<feature type="transmembrane region" description="Helical" evidence="13">
    <location>
        <begin position="194"/>
        <end position="217"/>
    </location>
</feature>
<feature type="transmembrane region" description="Helical" evidence="13">
    <location>
        <begin position="152"/>
        <end position="173"/>
    </location>
</feature>
<feature type="transmembrane region" description="Helical" evidence="13">
    <location>
        <begin position="232"/>
        <end position="255"/>
    </location>
</feature>